<feature type="compositionally biased region" description="Polar residues" evidence="1">
    <location>
        <begin position="74"/>
        <end position="84"/>
    </location>
</feature>
<gene>
    <name evidence="2" type="ORF">BDV95DRAFT_577970</name>
</gene>
<sequence length="181" mass="20321">MRSDMCVKPLEGQWKEVKDNKVELADEDPCVFEMYIHLVHAGQTPSELSYHDQGIQSIDTEDQPSLKGKRLINDTRTTTGSPSRGNCPRCILYVSCQKITPSFSPMRRLLVGLYTSCGEGEALQKETSTLSIQWFELIYSCVGGRRIRGRAACSCGNRVRVSRTQAKHARYNSLTRVSSIT</sequence>
<comment type="caution">
    <text evidence="2">The sequence shown here is derived from an EMBL/GenBank/DDBJ whole genome shotgun (WGS) entry which is preliminary data.</text>
</comment>
<dbReference type="Proteomes" id="UP000481861">
    <property type="component" value="Unassembled WGS sequence"/>
</dbReference>
<keyword evidence="3" id="KW-1185">Reference proteome</keyword>
<evidence type="ECO:0000313" key="2">
    <source>
        <dbReference type="EMBL" id="KAF2868939.1"/>
    </source>
</evidence>
<dbReference type="OrthoDB" id="1022638at2759"/>
<protein>
    <submittedName>
        <fullName evidence="2">Uncharacterized protein</fullName>
    </submittedName>
</protein>
<organism evidence="2 3">
    <name type="scientific">Massariosphaeria phaeospora</name>
    <dbReference type="NCBI Taxonomy" id="100035"/>
    <lineage>
        <taxon>Eukaryota</taxon>
        <taxon>Fungi</taxon>
        <taxon>Dikarya</taxon>
        <taxon>Ascomycota</taxon>
        <taxon>Pezizomycotina</taxon>
        <taxon>Dothideomycetes</taxon>
        <taxon>Pleosporomycetidae</taxon>
        <taxon>Pleosporales</taxon>
        <taxon>Pleosporales incertae sedis</taxon>
        <taxon>Massariosphaeria</taxon>
    </lineage>
</organism>
<evidence type="ECO:0000313" key="3">
    <source>
        <dbReference type="Proteomes" id="UP000481861"/>
    </source>
</evidence>
<evidence type="ECO:0000256" key="1">
    <source>
        <dbReference type="SAM" id="MobiDB-lite"/>
    </source>
</evidence>
<dbReference type="EMBL" id="JAADJZ010000017">
    <property type="protein sequence ID" value="KAF2868939.1"/>
    <property type="molecule type" value="Genomic_DNA"/>
</dbReference>
<reference evidence="2 3" key="1">
    <citation type="submission" date="2020-01" db="EMBL/GenBank/DDBJ databases">
        <authorList>
            <consortium name="DOE Joint Genome Institute"/>
            <person name="Haridas S."/>
            <person name="Albert R."/>
            <person name="Binder M."/>
            <person name="Bloem J."/>
            <person name="Labutti K."/>
            <person name="Salamov A."/>
            <person name="Andreopoulos B."/>
            <person name="Baker S.E."/>
            <person name="Barry K."/>
            <person name="Bills G."/>
            <person name="Bluhm B.H."/>
            <person name="Cannon C."/>
            <person name="Castanera R."/>
            <person name="Culley D.E."/>
            <person name="Daum C."/>
            <person name="Ezra D."/>
            <person name="Gonzalez J.B."/>
            <person name="Henrissat B."/>
            <person name="Kuo A."/>
            <person name="Liang C."/>
            <person name="Lipzen A."/>
            <person name="Lutzoni F."/>
            <person name="Magnuson J."/>
            <person name="Mondo S."/>
            <person name="Nolan M."/>
            <person name="Ohm R."/>
            <person name="Pangilinan J."/>
            <person name="Park H.-J.H."/>
            <person name="Ramirez L."/>
            <person name="Alfaro M."/>
            <person name="Sun H."/>
            <person name="Tritt A."/>
            <person name="Yoshinaga Y."/>
            <person name="Zwiers L.-H.L."/>
            <person name="Turgeon B.G."/>
            <person name="Goodwin S.B."/>
            <person name="Spatafora J.W."/>
            <person name="Crous P.W."/>
            <person name="Grigoriev I.V."/>
        </authorList>
    </citation>
    <scope>NUCLEOTIDE SEQUENCE [LARGE SCALE GENOMIC DNA]</scope>
    <source>
        <strain evidence="2 3">CBS 611.86</strain>
    </source>
</reference>
<name>A0A7C8M5H6_9PLEO</name>
<dbReference type="AlphaFoldDB" id="A0A7C8M5H6"/>
<accession>A0A7C8M5H6</accession>
<proteinExistence type="predicted"/>
<feature type="region of interest" description="Disordered" evidence="1">
    <location>
        <begin position="59"/>
        <end position="84"/>
    </location>
</feature>